<evidence type="ECO:0000313" key="3">
    <source>
        <dbReference type="EMBL" id="KAB2929021.1"/>
    </source>
</evidence>
<dbReference type="PANTHER" id="PTHR34136">
    <property type="match status" value="1"/>
</dbReference>
<evidence type="ECO:0000256" key="1">
    <source>
        <dbReference type="ARBA" id="ARBA00022676"/>
    </source>
</evidence>
<proteinExistence type="predicted"/>
<dbReference type="InterPro" id="IPR004629">
    <property type="entry name" value="WecG_TagA_CpsF"/>
</dbReference>
<evidence type="ECO:0000313" key="4">
    <source>
        <dbReference type="Proteomes" id="UP000460298"/>
    </source>
</evidence>
<dbReference type="Proteomes" id="UP000460298">
    <property type="component" value="Unassembled WGS sequence"/>
</dbReference>
<reference evidence="3 4" key="1">
    <citation type="submission" date="2019-10" db="EMBL/GenBank/DDBJ databases">
        <title>Extracellular Electron Transfer in a Candidatus Methanoperedens spp. Enrichment Culture.</title>
        <authorList>
            <person name="Berger S."/>
            <person name="Rangel Shaw D."/>
            <person name="Berben T."/>
            <person name="In 'T Zandt M."/>
            <person name="Frank J."/>
            <person name="Reimann J."/>
            <person name="Jetten M.S.M."/>
            <person name="Welte C.U."/>
        </authorList>
    </citation>
    <scope>NUCLEOTIDE SEQUENCE [LARGE SCALE GENOMIC DNA]</scope>
    <source>
        <strain evidence="3">SB12</strain>
    </source>
</reference>
<keyword evidence="1" id="KW-0328">Glycosyltransferase</keyword>
<protein>
    <submittedName>
        <fullName evidence="3">WecB/TagA/CpsF family glycosyltransferase</fullName>
    </submittedName>
</protein>
<accession>A0A833LWC3</accession>
<dbReference type="CDD" id="cd06533">
    <property type="entry name" value="Glyco_transf_WecG_TagA"/>
    <property type="match status" value="1"/>
</dbReference>
<dbReference type="RefSeq" id="WP_002772489.1">
    <property type="nucleotide sequence ID" value="NZ_JQDG01000036.1"/>
</dbReference>
<name>A0A833LWC3_9LEPT</name>
<dbReference type="OrthoDB" id="9771846at2"/>
<gene>
    <name evidence="3" type="ORF">F9K24_21235</name>
</gene>
<dbReference type="Pfam" id="PF03808">
    <property type="entry name" value="Glyco_tran_WecG"/>
    <property type="match status" value="1"/>
</dbReference>
<dbReference type="NCBIfam" id="TIGR00696">
    <property type="entry name" value="wecG_tagA_cpsF"/>
    <property type="match status" value="1"/>
</dbReference>
<dbReference type="GO" id="GO:0016758">
    <property type="term" value="F:hexosyltransferase activity"/>
    <property type="evidence" value="ECO:0007669"/>
    <property type="project" value="TreeGrafter"/>
</dbReference>
<evidence type="ECO:0000256" key="2">
    <source>
        <dbReference type="ARBA" id="ARBA00022679"/>
    </source>
</evidence>
<dbReference type="PANTHER" id="PTHR34136:SF1">
    <property type="entry name" value="UDP-N-ACETYL-D-MANNOSAMINURONIC ACID TRANSFERASE"/>
    <property type="match status" value="1"/>
</dbReference>
<keyword evidence="2 3" id="KW-0808">Transferase</keyword>
<comment type="caution">
    <text evidence="3">The sequence shown here is derived from an EMBL/GenBank/DDBJ whole genome shotgun (WGS) entry which is preliminary data.</text>
</comment>
<dbReference type="AlphaFoldDB" id="A0A833LWC3"/>
<sequence>MSREYSSAWEDRDYLLEYKSIDLLRLNRVQLLDVPVDNVTRDEAVARVFDFLEKKDGPYFVQFLDPLKLMRMRPGRKLAKLADSHLMLGESGGLEWACRRLHIPFKGRVPMIAFLMDLFRLAHKKDYTIYMLGSAPEHIERVYQNLTRSLPGLRIIGRQSGHFNADREQLIKESMRKSSPDIILIGMGFPRQELWMRENQEFLTKAVVIGLDGAIDVLSGKKKKAPDSLQLKGLVWFWRILARPYRLDKVWYATAFFSTVLWRSFKRWINRKTA</sequence>
<dbReference type="EMBL" id="WBUI01000039">
    <property type="protein sequence ID" value="KAB2929021.1"/>
    <property type="molecule type" value="Genomic_DNA"/>
</dbReference>
<organism evidence="3 4">
    <name type="scientific">Leptonema illini</name>
    <dbReference type="NCBI Taxonomy" id="183"/>
    <lineage>
        <taxon>Bacteria</taxon>
        <taxon>Pseudomonadati</taxon>
        <taxon>Spirochaetota</taxon>
        <taxon>Spirochaetia</taxon>
        <taxon>Leptospirales</taxon>
        <taxon>Leptospiraceae</taxon>
        <taxon>Leptonema</taxon>
    </lineage>
</organism>